<organism evidence="1">
    <name type="scientific">Thermofilum pendens</name>
    <dbReference type="NCBI Taxonomy" id="2269"/>
    <lineage>
        <taxon>Archaea</taxon>
        <taxon>Thermoproteota</taxon>
        <taxon>Thermoprotei</taxon>
        <taxon>Thermofilales</taxon>
        <taxon>Thermofilaceae</taxon>
        <taxon>Thermofilum</taxon>
    </lineage>
</organism>
<evidence type="ECO:0000313" key="1">
    <source>
        <dbReference type="EMBL" id="HGM46842.1"/>
    </source>
</evidence>
<dbReference type="Gene3D" id="3.30.2380.10">
    <property type="entry name" value="CGI121/TPRKB"/>
    <property type="match status" value="1"/>
</dbReference>
<proteinExistence type="predicted"/>
<dbReference type="EMBL" id="DTBQ01000102">
    <property type="protein sequence ID" value="HGM46842.1"/>
    <property type="molecule type" value="Genomic_DNA"/>
</dbReference>
<protein>
    <submittedName>
        <fullName evidence="1">Uncharacterized protein</fullName>
    </submittedName>
</protein>
<comment type="caution">
    <text evidence="1">The sequence shown here is derived from an EMBL/GenBank/DDBJ whole genome shotgun (WGS) entry which is preliminary data.</text>
</comment>
<dbReference type="SUPFAM" id="SSF143870">
    <property type="entry name" value="PF0523-like"/>
    <property type="match status" value="1"/>
</dbReference>
<dbReference type="InterPro" id="IPR036504">
    <property type="entry name" value="CGI121/TPRKB_sf"/>
</dbReference>
<name>A0A7C4D2R3_THEPE</name>
<dbReference type="AlphaFoldDB" id="A0A7C4D2R3"/>
<sequence>MRQFKVKGAKCSLFTLCLSSPVEVAPRELAQQLRSILDRDEWVVVLSSCELVPPEDVLLSPCMYAVRAYLARTMISEWLEIEVLLYLLGERNIRSAVSLLAEKPGRQLGLICLTLRDPKALESKIREFSLRRGFKLHAVQGDGWVKHYAEYFNLKSDNPEKLREATARTLRARAALLTLEAQR</sequence>
<accession>A0A7C4D2R3</accession>
<reference evidence="1" key="1">
    <citation type="journal article" date="2020" name="mSystems">
        <title>Genome- and Community-Level Interaction Insights into Carbon Utilization and Element Cycling Functions of Hydrothermarchaeota in Hydrothermal Sediment.</title>
        <authorList>
            <person name="Zhou Z."/>
            <person name="Liu Y."/>
            <person name="Xu W."/>
            <person name="Pan J."/>
            <person name="Luo Z.H."/>
            <person name="Li M."/>
        </authorList>
    </citation>
    <scope>NUCLEOTIDE SEQUENCE</scope>
    <source>
        <strain evidence="1">SpSt-649</strain>
    </source>
</reference>
<gene>
    <name evidence="1" type="ORF">ENU21_03690</name>
</gene>